<gene>
    <name evidence="1" type="ORF">LCOR_04638.1</name>
</gene>
<name>A0A068RWB3_9FUNG</name>
<dbReference type="VEuPathDB" id="FungiDB:LCOR_04638.1"/>
<protein>
    <submittedName>
        <fullName evidence="1">Uncharacterized protein</fullName>
    </submittedName>
</protein>
<reference evidence="1" key="1">
    <citation type="submission" date="2013-08" db="EMBL/GenBank/DDBJ databases">
        <title>Gene expansion shapes genome architecture in the human pathogen Lichtheimia corymbifera: an evolutionary genomics analysis in the ancient terrestrial Mucorales (Mucoromycotina).</title>
        <authorList>
            <person name="Schwartze V.U."/>
            <person name="Winter S."/>
            <person name="Shelest E."/>
            <person name="Marcet-Houben M."/>
            <person name="Horn F."/>
            <person name="Wehner S."/>
            <person name="Hoffmann K."/>
            <person name="Riege K."/>
            <person name="Sammeth M."/>
            <person name="Nowrousian M."/>
            <person name="Valiante V."/>
            <person name="Linde J."/>
            <person name="Jacobsen I.D."/>
            <person name="Marz M."/>
            <person name="Brakhage A.A."/>
            <person name="Gabaldon T."/>
            <person name="Bocker S."/>
            <person name="Voigt K."/>
        </authorList>
    </citation>
    <scope>NUCLEOTIDE SEQUENCE [LARGE SCALE GENOMIC DNA]</scope>
    <source>
        <strain evidence="1">FSU 9682</strain>
    </source>
</reference>
<accession>A0A068RWB3</accession>
<evidence type="ECO:0000313" key="2">
    <source>
        <dbReference type="Proteomes" id="UP000027586"/>
    </source>
</evidence>
<keyword evidence="2" id="KW-1185">Reference proteome</keyword>
<dbReference type="Proteomes" id="UP000027586">
    <property type="component" value="Unassembled WGS sequence"/>
</dbReference>
<sequence>MATTIVKLAPKVRFAPTSNIVRLKTLRFIGLYENDVVQHDREHLLTKFRRRQGQDRRARPYTLFMFPSFRRLSYIQGFHNELWGLYGNEIAQRGGKGVV</sequence>
<dbReference type="EMBL" id="CBTN010000016">
    <property type="protein sequence ID" value="CDH53266.1"/>
    <property type="molecule type" value="Genomic_DNA"/>
</dbReference>
<evidence type="ECO:0000313" key="1">
    <source>
        <dbReference type="EMBL" id="CDH53266.1"/>
    </source>
</evidence>
<dbReference type="AlphaFoldDB" id="A0A068RWB3"/>
<comment type="caution">
    <text evidence="1">The sequence shown here is derived from an EMBL/GenBank/DDBJ whole genome shotgun (WGS) entry which is preliminary data.</text>
</comment>
<organism evidence="1 2">
    <name type="scientific">Lichtheimia corymbifera JMRC:FSU:9682</name>
    <dbReference type="NCBI Taxonomy" id="1263082"/>
    <lineage>
        <taxon>Eukaryota</taxon>
        <taxon>Fungi</taxon>
        <taxon>Fungi incertae sedis</taxon>
        <taxon>Mucoromycota</taxon>
        <taxon>Mucoromycotina</taxon>
        <taxon>Mucoromycetes</taxon>
        <taxon>Mucorales</taxon>
        <taxon>Lichtheimiaceae</taxon>
        <taxon>Lichtheimia</taxon>
    </lineage>
</organism>
<proteinExistence type="predicted"/>